<dbReference type="InterPro" id="IPR014985">
    <property type="entry name" value="WbqC"/>
</dbReference>
<reference evidence="1" key="1">
    <citation type="submission" date="2018-05" db="EMBL/GenBank/DDBJ databases">
        <authorList>
            <person name="Lanie J.A."/>
            <person name="Ng W.-L."/>
            <person name="Kazmierczak K.M."/>
            <person name="Andrzejewski T.M."/>
            <person name="Davidsen T.M."/>
            <person name="Wayne K.J."/>
            <person name="Tettelin H."/>
            <person name="Glass J.I."/>
            <person name="Rusch D."/>
            <person name="Podicherti R."/>
            <person name="Tsui H.-C.T."/>
            <person name="Winkler M.E."/>
        </authorList>
    </citation>
    <scope>NUCLEOTIDE SEQUENCE</scope>
</reference>
<sequence>MRVTILQPSYLPWLGFFEQMSRADKFVLLDDVQYTRRDWRNRNRIRVKESWVWLTVPVQQKRRFSQSLLETRIDNSLPWRRKHLETLRQHYCKAPFFEKYFPRCQQVYEQEWTFLFDLCLETIHLIKEEMGIETPFLRSSEMKPSGEKTQRLVSICRDLGATHYLSGESGSNYISEEDFSSQGIGLEYQNYDHTVYPQRYPGFVPHLSAIDLLFNCGEQSLGILKQDETEPMGSRCS</sequence>
<dbReference type="AlphaFoldDB" id="A0A381ZN86"/>
<organism evidence="1">
    <name type="scientific">marine metagenome</name>
    <dbReference type="NCBI Taxonomy" id="408172"/>
    <lineage>
        <taxon>unclassified sequences</taxon>
        <taxon>metagenomes</taxon>
        <taxon>ecological metagenomes</taxon>
    </lineage>
</organism>
<dbReference type="Pfam" id="PF08889">
    <property type="entry name" value="WbqC"/>
    <property type="match status" value="1"/>
</dbReference>
<gene>
    <name evidence="1" type="ORF">METZ01_LOCUS143589</name>
</gene>
<evidence type="ECO:0008006" key="2">
    <source>
        <dbReference type="Google" id="ProtNLM"/>
    </source>
</evidence>
<dbReference type="EMBL" id="UINC01022001">
    <property type="protein sequence ID" value="SVA90735.1"/>
    <property type="molecule type" value="Genomic_DNA"/>
</dbReference>
<evidence type="ECO:0000313" key="1">
    <source>
        <dbReference type="EMBL" id="SVA90735.1"/>
    </source>
</evidence>
<name>A0A381ZN86_9ZZZZ</name>
<protein>
    <recommendedName>
        <fullName evidence="2">WbqC-like family protein</fullName>
    </recommendedName>
</protein>
<proteinExistence type="predicted"/>
<accession>A0A381ZN86</accession>